<reference evidence="3" key="1">
    <citation type="submission" date="2014-03" db="EMBL/GenBank/DDBJ databases">
        <title>The Genome Sequence of Puccinia striiformis f. sp. tritici PST-78.</title>
        <authorList>
            <consortium name="The Broad Institute Genome Sequencing Platform"/>
            <person name="Cuomo C."/>
            <person name="Hulbert S."/>
            <person name="Chen X."/>
            <person name="Walker B."/>
            <person name="Young S.K."/>
            <person name="Zeng Q."/>
            <person name="Gargeya S."/>
            <person name="Fitzgerald M."/>
            <person name="Haas B."/>
            <person name="Abouelleil A."/>
            <person name="Alvarado L."/>
            <person name="Arachchi H.M."/>
            <person name="Berlin A.M."/>
            <person name="Chapman S.B."/>
            <person name="Goldberg J."/>
            <person name="Griggs A."/>
            <person name="Gujja S."/>
            <person name="Hansen M."/>
            <person name="Howarth C."/>
            <person name="Imamovic A."/>
            <person name="Larimer J."/>
            <person name="McCowan C."/>
            <person name="Montmayeur A."/>
            <person name="Murphy C."/>
            <person name="Neiman D."/>
            <person name="Pearson M."/>
            <person name="Priest M."/>
            <person name="Roberts A."/>
            <person name="Saif S."/>
            <person name="Shea T."/>
            <person name="Sisk P."/>
            <person name="Sykes S."/>
            <person name="Wortman J."/>
            <person name="Nusbaum C."/>
            <person name="Birren B."/>
        </authorList>
    </citation>
    <scope>NUCLEOTIDE SEQUENCE [LARGE SCALE GENOMIC DNA]</scope>
    <source>
        <strain evidence="3">race PST-78</strain>
    </source>
</reference>
<name>A0A0L0VVW6_9BASI</name>
<gene>
    <name evidence="2" type="ORF">PSTG_03720</name>
</gene>
<feature type="compositionally biased region" description="Basic residues" evidence="1">
    <location>
        <begin position="135"/>
        <end position="144"/>
    </location>
</feature>
<proteinExistence type="predicted"/>
<feature type="region of interest" description="Disordered" evidence="1">
    <location>
        <begin position="119"/>
        <end position="155"/>
    </location>
</feature>
<keyword evidence="3" id="KW-1185">Reference proteome</keyword>
<evidence type="ECO:0000313" key="2">
    <source>
        <dbReference type="EMBL" id="KNF03135.1"/>
    </source>
</evidence>
<sequence>MQFWAGSQIRVGEDAARAAREAHGVNGAAPVLVQQGHIPVGQPLGPAGQALEAGPAGIPTREPSRFSSMKMRFIEMWRSIEMKLTKMFDFSWTRRQWNRIWAHDDESVHYHSYVPLPQQHPYGPPTQMCRDRRPGWSRRTRKERQSRSPKPAAEQALLTSAIPRTRLEVINQAALRERITEGTTGRSANTELVPSKTRTVSELTGRSSEKRSLISFPSQSTISSLIFYFTIIEIDPQLYLAINRSIFVSLLNQKRAASVSALRCLMKNNYLSLPKINKMHGHPYASPGYAVPYVEPTPSNWIGRPVQQVYQELGSTVVRSRLPYFYTIPAEGLPGYFRTDGYIVQDENKMLRVLAHILYKDQNKHQMVMEEIDQYFRYNLGEPVVHTTENGSQMSQLTSHLFEHGVDGRLDDIAAFAKRNKLNIAVVYQGGGISHAEYFNHKPYSRYSHGIIIKDGSFELLSAGKYNLLAIKTINFG</sequence>
<dbReference type="Proteomes" id="UP000054564">
    <property type="component" value="Unassembled WGS sequence"/>
</dbReference>
<organism evidence="2 3">
    <name type="scientific">Puccinia striiformis f. sp. tritici PST-78</name>
    <dbReference type="NCBI Taxonomy" id="1165861"/>
    <lineage>
        <taxon>Eukaryota</taxon>
        <taxon>Fungi</taxon>
        <taxon>Dikarya</taxon>
        <taxon>Basidiomycota</taxon>
        <taxon>Pucciniomycotina</taxon>
        <taxon>Pucciniomycetes</taxon>
        <taxon>Pucciniales</taxon>
        <taxon>Pucciniaceae</taxon>
        <taxon>Puccinia</taxon>
    </lineage>
</organism>
<evidence type="ECO:0000256" key="1">
    <source>
        <dbReference type="SAM" id="MobiDB-lite"/>
    </source>
</evidence>
<dbReference type="EMBL" id="AJIL01000019">
    <property type="protein sequence ID" value="KNF03135.1"/>
    <property type="molecule type" value="Genomic_DNA"/>
</dbReference>
<accession>A0A0L0VVW6</accession>
<comment type="caution">
    <text evidence="2">The sequence shown here is derived from an EMBL/GenBank/DDBJ whole genome shotgun (WGS) entry which is preliminary data.</text>
</comment>
<evidence type="ECO:0000313" key="3">
    <source>
        <dbReference type="Proteomes" id="UP000054564"/>
    </source>
</evidence>
<protein>
    <submittedName>
        <fullName evidence="2">Uncharacterized protein</fullName>
    </submittedName>
</protein>
<dbReference type="AlphaFoldDB" id="A0A0L0VVW6"/>